<comment type="caution">
    <text evidence="1">The sequence shown here is derived from an EMBL/GenBank/DDBJ whole genome shotgun (WGS) entry which is preliminary data.</text>
</comment>
<dbReference type="Proteomes" id="UP000189681">
    <property type="component" value="Unassembled WGS sequence"/>
</dbReference>
<dbReference type="AlphaFoldDB" id="A0A1V4AT49"/>
<name>A0A1V4AT49_9BACT</name>
<dbReference type="STRING" id="1004156.AYP45_10475"/>
<reference evidence="1 2" key="1">
    <citation type="journal article" date="2017" name="Water Res.">
        <title>Discovery and metagenomic analysis of an anammox bacterial enrichment related to Candidatus "Brocadia caroliniensis" in a full-scale glycerol-fed nitritation-denitritation separate centrate treatment process.</title>
        <authorList>
            <person name="Park H."/>
            <person name="Brotto A.C."/>
            <person name="van Loosdrecht M.C."/>
            <person name="Chandran K."/>
        </authorList>
    </citation>
    <scope>NUCLEOTIDE SEQUENCE [LARGE SCALE GENOMIC DNA]</scope>
    <source>
        <strain evidence="1">26THWARD</strain>
    </source>
</reference>
<gene>
    <name evidence="1" type="ORF">AYP45_10475</name>
</gene>
<protein>
    <submittedName>
        <fullName evidence="1">Uncharacterized protein</fullName>
    </submittedName>
</protein>
<sequence>MSKRRKKTFERKVMEESFCPPPKECNYRCSVCGTELLVNEAIVDAGIGMAKFSKEYYEGYLSKVGCPACNNYTTECVE</sequence>
<evidence type="ECO:0000313" key="1">
    <source>
        <dbReference type="EMBL" id="OOP56211.1"/>
    </source>
</evidence>
<dbReference type="EMBL" id="AYTS01000091">
    <property type="protein sequence ID" value="OOP56211.1"/>
    <property type="molecule type" value="Genomic_DNA"/>
</dbReference>
<accession>A0A1V4AT49</accession>
<organism evidence="1 2">
    <name type="scientific">Candidatus Brocadia carolinensis</name>
    <dbReference type="NCBI Taxonomy" id="1004156"/>
    <lineage>
        <taxon>Bacteria</taxon>
        <taxon>Pseudomonadati</taxon>
        <taxon>Planctomycetota</taxon>
        <taxon>Candidatus Brocadiia</taxon>
        <taxon>Candidatus Brocadiales</taxon>
        <taxon>Candidatus Brocadiaceae</taxon>
        <taxon>Candidatus Brocadia</taxon>
    </lineage>
</organism>
<evidence type="ECO:0000313" key="2">
    <source>
        <dbReference type="Proteomes" id="UP000189681"/>
    </source>
</evidence>
<proteinExistence type="predicted"/>